<dbReference type="WBParaSite" id="MBELARI_LOCUS12577">
    <property type="protein sequence ID" value="MBELARI_LOCUS12577"/>
    <property type="gene ID" value="MBELARI_LOCUS12577"/>
</dbReference>
<sequence>MLNVGVKLFVLLFSSGLVRTGDSDDSAVPQWPPGAYCLLAAEGGCFEPFYTSTIQLAVPKVIQPGDTYHDDDKNTTERFIKYGKVGDSLLKIHDFDQVYRLKIVACCKNQ</sequence>
<organism evidence="2 3">
    <name type="scientific">Mesorhabditis belari</name>
    <dbReference type="NCBI Taxonomy" id="2138241"/>
    <lineage>
        <taxon>Eukaryota</taxon>
        <taxon>Metazoa</taxon>
        <taxon>Ecdysozoa</taxon>
        <taxon>Nematoda</taxon>
        <taxon>Chromadorea</taxon>
        <taxon>Rhabditida</taxon>
        <taxon>Rhabditina</taxon>
        <taxon>Rhabditomorpha</taxon>
        <taxon>Rhabditoidea</taxon>
        <taxon>Rhabditidae</taxon>
        <taxon>Mesorhabditinae</taxon>
        <taxon>Mesorhabditis</taxon>
    </lineage>
</organism>
<proteinExistence type="predicted"/>
<evidence type="ECO:0000313" key="3">
    <source>
        <dbReference type="WBParaSite" id="MBELARI_LOCUS12577"/>
    </source>
</evidence>
<reference evidence="3" key="1">
    <citation type="submission" date="2024-02" db="UniProtKB">
        <authorList>
            <consortium name="WormBaseParasite"/>
        </authorList>
    </citation>
    <scope>IDENTIFICATION</scope>
</reference>
<dbReference type="AlphaFoldDB" id="A0AAF3EF29"/>
<evidence type="ECO:0000256" key="1">
    <source>
        <dbReference type="SAM" id="SignalP"/>
    </source>
</evidence>
<dbReference type="Proteomes" id="UP000887575">
    <property type="component" value="Unassembled WGS sequence"/>
</dbReference>
<keyword evidence="1" id="KW-0732">Signal</keyword>
<protein>
    <submittedName>
        <fullName evidence="3">Uncharacterized protein</fullName>
    </submittedName>
</protein>
<feature type="signal peptide" evidence="1">
    <location>
        <begin position="1"/>
        <end position="20"/>
    </location>
</feature>
<feature type="chain" id="PRO_5042086727" evidence="1">
    <location>
        <begin position="21"/>
        <end position="110"/>
    </location>
</feature>
<name>A0AAF3EF29_9BILA</name>
<accession>A0AAF3EF29</accession>
<evidence type="ECO:0000313" key="2">
    <source>
        <dbReference type="Proteomes" id="UP000887575"/>
    </source>
</evidence>
<keyword evidence="2" id="KW-1185">Reference proteome</keyword>